<gene>
    <name evidence="2" type="ORF">SSFG_01739</name>
</gene>
<feature type="compositionally biased region" description="Gly residues" evidence="1">
    <location>
        <begin position="264"/>
        <end position="273"/>
    </location>
</feature>
<protein>
    <submittedName>
        <fullName evidence="2">Predicted protein</fullName>
    </submittedName>
</protein>
<evidence type="ECO:0000313" key="3">
    <source>
        <dbReference type="Proteomes" id="UP000003824"/>
    </source>
</evidence>
<feature type="region of interest" description="Disordered" evidence="1">
    <location>
        <begin position="1"/>
        <end position="58"/>
    </location>
</feature>
<sequence length="449" mass="47666">MDTWVVRGPRTRHAAVRADRPEPLRVGSAAGLSPRGTAPRSNSGATSPGSASAARPARGVQPFGAVSGLLSDLPDRMHEETIISAIRKTLTATAVATAVLAGSAACGTVENLSAGQKLDRAFDKLGKERSLSFELDLDADAATLKAMDAEAEPGEEMPDEIAELFSDARISFSVQSKKPLEKSEEKDLSAVAVKLSGPDGALFEYRMVGDYTYLRVDVDAFPQMMGAPMPPADELPDSAGAFKKLLEGEWIKIATKELEEVGEGMAGAEGPEGGAPSAEPTLDARTQKKIVKALRRVIAQEVDFKTSGGSDGTEHIKATAPFRTLMTELFDELRPLAKELPPGAELPTAKDFKDAPNKKVTADFTLKNGELTEVSVDLAKLAENAKVKKFALVLRMGKGEKAAAPAGATEVRIDELMEGFFGGIPEEAFGEEGFEEGFGEEEFPEDAQG</sequence>
<evidence type="ECO:0000256" key="1">
    <source>
        <dbReference type="SAM" id="MobiDB-lite"/>
    </source>
</evidence>
<proteinExistence type="predicted"/>
<feature type="compositionally biased region" description="Low complexity" evidence="1">
    <location>
        <begin position="41"/>
        <end position="58"/>
    </location>
</feature>
<dbReference type="EMBL" id="DS999641">
    <property type="protein sequence ID" value="EFE66490.2"/>
    <property type="molecule type" value="Genomic_DNA"/>
</dbReference>
<dbReference type="AlphaFoldDB" id="D5ZQS5"/>
<evidence type="ECO:0000313" key="2">
    <source>
        <dbReference type="EMBL" id="EFE66490.2"/>
    </source>
</evidence>
<reference evidence="3" key="1">
    <citation type="submission" date="2008-12" db="EMBL/GenBank/DDBJ databases">
        <title>Annotation of Streptomyces ghanaensis ATCC 14672.</title>
        <authorList>
            <consortium name="The Broad Institute Genome Sequencing Platform"/>
            <consortium name="Broad Institute Microbial Sequencing Center"/>
            <person name="Fischbach M."/>
            <person name="Ward D."/>
            <person name="Young S."/>
            <person name="Kodira C.D."/>
            <person name="Zeng Q."/>
            <person name="Koehrsen M."/>
            <person name="Godfrey P."/>
            <person name="Alvarado L."/>
            <person name="Berlin A.M."/>
            <person name="Borenstein D."/>
            <person name="Chen Z."/>
            <person name="Engels R."/>
            <person name="Freedman E."/>
            <person name="Gellesch M."/>
            <person name="Goldberg J."/>
            <person name="Griggs A."/>
            <person name="Gujja S."/>
            <person name="Heiman D.I."/>
            <person name="Hepburn T.A."/>
            <person name="Howarth C."/>
            <person name="Jen D."/>
            <person name="Larson L."/>
            <person name="Lewis B."/>
            <person name="Mehta T."/>
            <person name="Park D."/>
            <person name="Pearson M."/>
            <person name="Roberts A."/>
            <person name="Saif S."/>
            <person name="Shea T.D."/>
            <person name="Shenoy N."/>
            <person name="Sisk P."/>
            <person name="Stolte C."/>
            <person name="Sykes S.N."/>
            <person name="Walk T."/>
            <person name="White J."/>
            <person name="Yandava C."/>
            <person name="Straight P."/>
            <person name="Clardy J."/>
            <person name="Hung D."/>
            <person name="Kolter R."/>
            <person name="Mekalanos J."/>
            <person name="Walker S."/>
            <person name="Walsh C.T."/>
            <person name="Wieland B.L.C."/>
            <person name="Ilzarbe M."/>
            <person name="Galagan J."/>
            <person name="Nusbaum C."/>
            <person name="Birren B."/>
        </authorList>
    </citation>
    <scope>NUCLEOTIDE SEQUENCE [LARGE SCALE GENOMIC DNA]</scope>
    <source>
        <strain evidence="3">ATCC 14672 / DSM 40746 / JCM 4963 / KCTC 9882 / NRRL B-12104 / FH 1290</strain>
    </source>
</reference>
<name>D5ZQS5_STRV1</name>
<organism evidence="2 3">
    <name type="scientific">Streptomyces viridosporus (strain ATCC 14672 / DSM 40746 / JCM 4963 / KCTC 9882 / NRRL B-12104 / FH 1290)</name>
    <name type="common">Streptomyces ghanaensis</name>
    <dbReference type="NCBI Taxonomy" id="566461"/>
    <lineage>
        <taxon>Bacteria</taxon>
        <taxon>Bacillati</taxon>
        <taxon>Actinomycetota</taxon>
        <taxon>Actinomycetes</taxon>
        <taxon>Kitasatosporales</taxon>
        <taxon>Streptomycetaceae</taxon>
        <taxon>Streptomyces</taxon>
    </lineage>
</organism>
<dbReference type="Proteomes" id="UP000003824">
    <property type="component" value="Unassembled WGS sequence"/>
</dbReference>
<feature type="region of interest" description="Disordered" evidence="1">
    <location>
        <begin position="264"/>
        <end position="283"/>
    </location>
</feature>
<accession>D5ZQS5</accession>
<dbReference type="eggNOG" id="ENOG5033GPI">
    <property type="taxonomic scope" value="Bacteria"/>
</dbReference>